<keyword evidence="2" id="KW-0413">Isomerase</keyword>
<feature type="domain" description="TRUD" evidence="3">
    <location>
        <begin position="134"/>
        <end position="349"/>
    </location>
</feature>
<proteinExistence type="inferred from homology"/>
<dbReference type="AlphaFoldDB" id="A0A075WTQ4"/>
<dbReference type="GO" id="GO:0001522">
    <property type="term" value="P:pseudouridine synthesis"/>
    <property type="evidence" value="ECO:0007669"/>
    <property type="project" value="InterPro"/>
</dbReference>
<dbReference type="InterPro" id="IPR020103">
    <property type="entry name" value="PsdUridine_synth_cat_dom_sf"/>
</dbReference>
<dbReference type="PROSITE" id="PS50984">
    <property type="entry name" value="TRUD"/>
    <property type="match status" value="1"/>
</dbReference>
<evidence type="ECO:0000313" key="5">
    <source>
        <dbReference type="Proteomes" id="UP000028481"/>
    </source>
</evidence>
<dbReference type="eggNOG" id="COG0585">
    <property type="taxonomic scope" value="Bacteria"/>
</dbReference>
<dbReference type="InterPro" id="IPR042214">
    <property type="entry name" value="TruD_catalytic"/>
</dbReference>
<dbReference type="GO" id="GO:0006396">
    <property type="term" value="P:RNA processing"/>
    <property type="evidence" value="ECO:0007669"/>
    <property type="project" value="UniProtKB-ARBA"/>
</dbReference>
<keyword evidence="5" id="KW-1185">Reference proteome</keyword>
<reference evidence="4 5" key="1">
    <citation type="journal article" date="2015" name="Genome Announc.">
        <title>Genome Sequence of a Sulfate-Reducing Thermophilic Bacterium, Thermodesulfobacterium commune DSM 2178T (Phylum Thermodesulfobacteria).</title>
        <authorList>
            <person name="Bhatnagar S."/>
            <person name="Badger J.H."/>
            <person name="Madupu R."/>
            <person name="Khouri H.M."/>
            <person name="O'Connor E.M."/>
            <person name="Robb F.T."/>
            <person name="Ward N.L."/>
            <person name="Eisen J.A."/>
        </authorList>
    </citation>
    <scope>NUCLEOTIDE SEQUENCE [LARGE SCALE GENOMIC DNA]</scope>
    <source>
        <strain evidence="4 5">DSM 2178</strain>
    </source>
</reference>
<dbReference type="PANTHER" id="PTHR13326:SF21">
    <property type="entry name" value="PSEUDOURIDYLATE SYNTHASE PUS7L"/>
    <property type="match status" value="1"/>
</dbReference>
<dbReference type="PaxDb" id="289377-HL41_06255"/>
<dbReference type="Gene3D" id="3.30.2350.20">
    <property type="entry name" value="TruD, catalytic domain"/>
    <property type="match status" value="2"/>
</dbReference>
<organism evidence="4 5">
    <name type="scientific">Thermodesulfobacterium commune DSM 2178</name>
    <dbReference type="NCBI Taxonomy" id="289377"/>
    <lineage>
        <taxon>Bacteria</taxon>
        <taxon>Pseudomonadati</taxon>
        <taxon>Thermodesulfobacteriota</taxon>
        <taxon>Thermodesulfobacteria</taxon>
        <taxon>Thermodesulfobacteriales</taxon>
        <taxon>Thermodesulfobacteriaceae</taxon>
        <taxon>Thermodesulfobacterium</taxon>
    </lineage>
</organism>
<protein>
    <submittedName>
        <fullName evidence="4">Pseudouridine synthase</fullName>
    </submittedName>
</protein>
<dbReference type="SUPFAM" id="SSF55120">
    <property type="entry name" value="Pseudouridine synthase"/>
    <property type="match status" value="1"/>
</dbReference>
<evidence type="ECO:0000313" key="4">
    <source>
        <dbReference type="EMBL" id="AIH04360.1"/>
    </source>
</evidence>
<evidence type="ECO:0000259" key="3">
    <source>
        <dbReference type="PROSITE" id="PS50984"/>
    </source>
</evidence>
<dbReference type="GO" id="GO:0140098">
    <property type="term" value="F:catalytic activity, acting on RNA"/>
    <property type="evidence" value="ECO:0007669"/>
    <property type="project" value="UniProtKB-ARBA"/>
</dbReference>
<evidence type="ECO:0000256" key="1">
    <source>
        <dbReference type="ARBA" id="ARBA00007953"/>
    </source>
</evidence>
<evidence type="ECO:0000256" key="2">
    <source>
        <dbReference type="ARBA" id="ARBA00023235"/>
    </source>
</evidence>
<dbReference type="GO" id="GO:0009982">
    <property type="term" value="F:pseudouridine synthase activity"/>
    <property type="evidence" value="ECO:0007669"/>
    <property type="project" value="InterPro"/>
</dbReference>
<gene>
    <name evidence="4" type="ORF">HL41_06255</name>
</gene>
<sequence length="389" mass="45865">MKIKENIEDFIVSEVAEIFPEGKGEYSLYLLKKYNVSTWDALGKIAKLIRIPMDSIGFGGLKDKKAIAQQFITIKNGPKKDIKTREFELTYLGQTNKPMSKNLLLGNRFEIRVKNFPIDPKRLDQEVKLIQTYGIANYFDDQRFGSVKSSKEFAAKEIIKGNYERALYLMLAEASPSEIEKTRKLRDCLKKHWRDFKRCIEFAHLSWEKNLLKFLSEHKPSKRTFKRALNLVDREYLFFLGNAYQSYLWNEILKEILQELGLNHFKASYLLGEFFFYREVNEEQWKTLKNLKLPLPSPKLRLELNHSPLDLTRFYDKVCQKEGFTDLTQLRSFIKGMVFKTYPRPAVLFPENLVWEKISDQEVKFIFFLEKGSYATLVVKRLFYGCTHS</sequence>
<name>A0A075WTQ4_9BACT</name>
<dbReference type="GO" id="GO:0003723">
    <property type="term" value="F:RNA binding"/>
    <property type="evidence" value="ECO:0007669"/>
    <property type="project" value="InterPro"/>
</dbReference>
<dbReference type="Pfam" id="PF01142">
    <property type="entry name" value="TruD"/>
    <property type="match status" value="1"/>
</dbReference>
<dbReference type="InterPro" id="IPR011760">
    <property type="entry name" value="PsdUridine_synth_TruD_insert"/>
</dbReference>
<accession>A0A075WTQ4</accession>
<dbReference type="PANTHER" id="PTHR13326">
    <property type="entry name" value="TRNA PSEUDOURIDINE SYNTHASE D"/>
    <property type="match status" value="1"/>
</dbReference>
<dbReference type="InterPro" id="IPR001656">
    <property type="entry name" value="PsdUridine_synth_TruD"/>
</dbReference>
<dbReference type="HOGENOM" id="CLU_005281_4_1_0"/>
<dbReference type="OrthoDB" id="1550679at2"/>
<dbReference type="EMBL" id="CP008796">
    <property type="protein sequence ID" value="AIH04360.1"/>
    <property type="molecule type" value="Genomic_DNA"/>
</dbReference>
<comment type="similarity">
    <text evidence="1">Belongs to the pseudouridine synthase TruD family.</text>
</comment>
<dbReference type="KEGG" id="tcm:HL41_06255"/>
<dbReference type="Proteomes" id="UP000028481">
    <property type="component" value="Chromosome"/>
</dbReference>
<dbReference type="STRING" id="289377.HL41_06255"/>